<organism evidence="2 3">
    <name type="scientific">Leersia perrieri</name>
    <dbReference type="NCBI Taxonomy" id="77586"/>
    <lineage>
        <taxon>Eukaryota</taxon>
        <taxon>Viridiplantae</taxon>
        <taxon>Streptophyta</taxon>
        <taxon>Embryophyta</taxon>
        <taxon>Tracheophyta</taxon>
        <taxon>Spermatophyta</taxon>
        <taxon>Magnoliopsida</taxon>
        <taxon>Liliopsida</taxon>
        <taxon>Poales</taxon>
        <taxon>Poaceae</taxon>
        <taxon>BOP clade</taxon>
        <taxon>Oryzoideae</taxon>
        <taxon>Oryzeae</taxon>
        <taxon>Oryzinae</taxon>
        <taxon>Leersia</taxon>
    </lineage>
</organism>
<accession>A0A0D9VW64</accession>
<reference evidence="2 3" key="1">
    <citation type="submission" date="2012-08" db="EMBL/GenBank/DDBJ databases">
        <title>Oryza genome evolution.</title>
        <authorList>
            <person name="Wing R.A."/>
        </authorList>
    </citation>
    <scope>NUCLEOTIDE SEQUENCE</scope>
</reference>
<evidence type="ECO:0000313" key="3">
    <source>
        <dbReference type="Proteomes" id="UP000032180"/>
    </source>
</evidence>
<feature type="region of interest" description="Disordered" evidence="1">
    <location>
        <begin position="25"/>
        <end position="61"/>
    </location>
</feature>
<proteinExistence type="predicted"/>
<reference evidence="3" key="2">
    <citation type="submission" date="2013-12" db="EMBL/GenBank/DDBJ databases">
        <authorList>
            <person name="Yu Y."/>
            <person name="Lee S."/>
            <person name="de Baynast K."/>
            <person name="Wissotski M."/>
            <person name="Liu L."/>
            <person name="Talag J."/>
            <person name="Goicoechea J."/>
            <person name="Angelova A."/>
            <person name="Jetty R."/>
            <person name="Kudrna D."/>
            <person name="Golser W."/>
            <person name="Rivera L."/>
            <person name="Zhang J."/>
            <person name="Wing R."/>
        </authorList>
    </citation>
    <scope>NUCLEOTIDE SEQUENCE</scope>
</reference>
<evidence type="ECO:0000256" key="1">
    <source>
        <dbReference type="SAM" id="MobiDB-lite"/>
    </source>
</evidence>
<dbReference type="Proteomes" id="UP000032180">
    <property type="component" value="Chromosome 3"/>
</dbReference>
<name>A0A0D9VW64_9ORYZ</name>
<dbReference type="HOGENOM" id="CLU_2925925_0_0_1"/>
<sequence length="61" mass="6973">MTEYLSNNPIVMPRQRIGDTIDMGNLPVHYQRRPSPASKAETRNNTRLTGLDLQRYPTTVS</sequence>
<dbReference type="AlphaFoldDB" id="A0A0D9VW64"/>
<dbReference type="EnsemblPlants" id="LPERR03G21010.1">
    <property type="protein sequence ID" value="LPERR03G21010.1"/>
    <property type="gene ID" value="LPERR03G21010"/>
</dbReference>
<dbReference type="Gramene" id="LPERR03G21010.1">
    <property type="protein sequence ID" value="LPERR03G21010.1"/>
    <property type="gene ID" value="LPERR03G21010"/>
</dbReference>
<reference evidence="2" key="3">
    <citation type="submission" date="2015-04" db="UniProtKB">
        <authorList>
            <consortium name="EnsemblPlants"/>
        </authorList>
    </citation>
    <scope>IDENTIFICATION</scope>
</reference>
<keyword evidence="3" id="KW-1185">Reference proteome</keyword>
<evidence type="ECO:0000313" key="2">
    <source>
        <dbReference type="EnsemblPlants" id="LPERR03G21010.1"/>
    </source>
</evidence>
<protein>
    <submittedName>
        <fullName evidence="2">Uncharacterized protein</fullName>
    </submittedName>
</protein>